<reference evidence="1" key="1">
    <citation type="submission" date="2023-04" db="EMBL/GenBank/DDBJ databases">
        <title>Chromosome-level genome of Chaenocephalus aceratus.</title>
        <authorList>
            <person name="Park H."/>
        </authorList>
    </citation>
    <scope>NUCLEOTIDE SEQUENCE</scope>
    <source>
        <strain evidence="1">DE</strain>
        <tissue evidence="1">Muscle</tissue>
    </source>
</reference>
<proteinExistence type="predicted"/>
<gene>
    <name evidence="1" type="ORF">KUDE01_019471</name>
</gene>
<keyword evidence="2" id="KW-1185">Reference proteome</keyword>
<dbReference type="AlphaFoldDB" id="A0AAD9C193"/>
<protein>
    <submittedName>
        <fullName evidence="1">Atrochrysone carboxylic acid synthase</fullName>
    </submittedName>
</protein>
<accession>A0AAD9C193</accession>
<evidence type="ECO:0000313" key="2">
    <source>
        <dbReference type="Proteomes" id="UP001228049"/>
    </source>
</evidence>
<dbReference type="EMBL" id="JASDAP010000011">
    <property type="protein sequence ID" value="KAK1894010.1"/>
    <property type="molecule type" value="Genomic_DNA"/>
</dbReference>
<comment type="caution">
    <text evidence="1">The sequence shown here is derived from an EMBL/GenBank/DDBJ whole genome shotgun (WGS) entry which is preliminary data.</text>
</comment>
<organism evidence="1 2">
    <name type="scientific">Dissostichus eleginoides</name>
    <name type="common">Patagonian toothfish</name>
    <name type="synonym">Dissostichus amissus</name>
    <dbReference type="NCBI Taxonomy" id="100907"/>
    <lineage>
        <taxon>Eukaryota</taxon>
        <taxon>Metazoa</taxon>
        <taxon>Chordata</taxon>
        <taxon>Craniata</taxon>
        <taxon>Vertebrata</taxon>
        <taxon>Euteleostomi</taxon>
        <taxon>Actinopterygii</taxon>
        <taxon>Neopterygii</taxon>
        <taxon>Teleostei</taxon>
        <taxon>Neoteleostei</taxon>
        <taxon>Acanthomorphata</taxon>
        <taxon>Eupercaria</taxon>
        <taxon>Perciformes</taxon>
        <taxon>Notothenioidei</taxon>
        <taxon>Nototheniidae</taxon>
        <taxon>Dissostichus</taxon>
    </lineage>
</organism>
<dbReference type="Proteomes" id="UP001228049">
    <property type="component" value="Unassembled WGS sequence"/>
</dbReference>
<evidence type="ECO:0000313" key="1">
    <source>
        <dbReference type="EMBL" id="KAK1894010.1"/>
    </source>
</evidence>
<sequence>MHKSHYNNVKELKTGNWVGLPSQILIRHIALFCAPAEKISRLEVLASPKTVVSTFWFHFQRSWQLNKMHFHPLSLSGPLSMPGLALR</sequence>
<name>A0AAD9C193_DISEL</name>